<dbReference type="EMBL" id="VNFK01000020">
    <property type="protein sequence ID" value="TVU59056.1"/>
    <property type="molecule type" value="Genomic_DNA"/>
</dbReference>
<accession>A0A558GQG5</accession>
<sequence length="189" mass="20037">MLEYDSGEAFSIGKNQFGWGDVWLIPLKMLDDDSRAIQLGAVAELAVEDGQRRFVGDPLRMMLTGLEEESRLPYVIESGGVAVGVLTLQSGAARLAGWGDDDSAWLLRGFLIDTASQGRGLGTRAADAAVDEARKLTARLGGGQIGVVLSVNELNPAGQAAYAKAGFVDEGPYLGGNSGPQRTMFRAFE</sequence>
<proteinExistence type="predicted"/>
<gene>
    <name evidence="2" type="ORF">FQP90_19750</name>
</gene>
<dbReference type="PROSITE" id="PS51186">
    <property type="entry name" value="GNAT"/>
    <property type="match status" value="1"/>
</dbReference>
<dbReference type="OrthoDB" id="3425968at2"/>
<evidence type="ECO:0000313" key="2">
    <source>
        <dbReference type="EMBL" id="TVU59056.1"/>
    </source>
</evidence>
<comment type="caution">
    <text evidence="2">The sequence shown here is derived from an EMBL/GenBank/DDBJ whole genome shotgun (WGS) entry which is preliminary data.</text>
</comment>
<reference evidence="2 3" key="1">
    <citation type="submission" date="2019-07" db="EMBL/GenBank/DDBJ databases">
        <title>Diversity of Bacteria from Kongsfjorden, Arctic.</title>
        <authorList>
            <person name="Yu Y."/>
        </authorList>
    </citation>
    <scope>NUCLEOTIDE SEQUENCE [LARGE SCALE GENOMIC DNA]</scope>
    <source>
        <strain evidence="2 3">SM1928</strain>
    </source>
</reference>
<protein>
    <submittedName>
        <fullName evidence="2">GNAT family N-acetyltransferase</fullName>
    </submittedName>
</protein>
<evidence type="ECO:0000313" key="3">
    <source>
        <dbReference type="Proteomes" id="UP000316500"/>
    </source>
</evidence>
<dbReference type="Proteomes" id="UP000316500">
    <property type="component" value="Unassembled WGS sequence"/>
</dbReference>
<dbReference type="CDD" id="cd04301">
    <property type="entry name" value="NAT_SF"/>
    <property type="match status" value="1"/>
</dbReference>
<dbReference type="InterPro" id="IPR016181">
    <property type="entry name" value="Acyl_CoA_acyltransferase"/>
</dbReference>
<organism evidence="2 3">
    <name type="scientific">Paenarthrobacter nitroguajacolicus</name>
    <name type="common">Arthrobacter nitroguajacolicus</name>
    <dbReference type="NCBI Taxonomy" id="211146"/>
    <lineage>
        <taxon>Bacteria</taxon>
        <taxon>Bacillati</taxon>
        <taxon>Actinomycetota</taxon>
        <taxon>Actinomycetes</taxon>
        <taxon>Micrococcales</taxon>
        <taxon>Micrococcaceae</taxon>
        <taxon>Paenarthrobacter</taxon>
    </lineage>
</organism>
<dbReference type="RefSeq" id="WP_144652775.1">
    <property type="nucleotide sequence ID" value="NZ_VNFK01000020.1"/>
</dbReference>
<dbReference type="AlphaFoldDB" id="A0A558GQG5"/>
<dbReference type="Pfam" id="PF00583">
    <property type="entry name" value="Acetyltransf_1"/>
    <property type="match status" value="1"/>
</dbReference>
<evidence type="ECO:0000259" key="1">
    <source>
        <dbReference type="PROSITE" id="PS51186"/>
    </source>
</evidence>
<feature type="domain" description="N-acetyltransferase" evidence="1">
    <location>
        <begin position="32"/>
        <end position="189"/>
    </location>
</feature>
<dbReference type="SUPFAM" id="SSF55729">
    <property type="entry name" value="Acyl-CoA N-acyltransferases (Nat)"/>
    <property type="match status" value="1"/>
</dbReference>
<dbReference type="Gene3D" id="3.40.630.30">
    <property type="match status" value="1"/>
</dbReference>
<name>A0A558GQG5_PAENT</name>
<keyword evidence="2" id="KW-0808">Transferase</keyword>
<dbReference type="GO" id="GO:0016747">
    <property type="term" value="F:acyltransferase activity, transferring groups other than amino-acyl groups"/>
    <property type="evidence" value="ECO:0007669"/>
    <property type="project" value="InterPro"/>
</dbReference>
<dbReference type="InterPro" id="IPR000182">
    <property type="entry name" value="GNAT_dom"/>
</dbReference>